<dbReference type="Proteomes" id="UP001516400">
    <property type="component" value="Unassembled WGS sequence"/>
</dbReference>
<sequence>MFTDEAEFSRTAITNFHNNHYWAEENSHLIEESHHQEQFSLNVWVGLIVNYFIGPFFLPNRLNGPAYRQFLEEELPLLLEAVPLLVRNIMWFMHDGAPAHLSREAREFSNNTFNNRWIGRWARTMASYDPRFK</sequence>
<keyword evidence="2" id="KW-1185">Reference proteome</keyword>
<organism evidence="1 2">
    <name type="scientific">Cryptolaemus montrouzieri</name>
    <dbReference type="NCBI Taxonomy" id="559131"/>
    <lineage>
        <taxon>Eukaryota</taxon>
        <taxon>Metazoa</taxon>
        <taxon>Ecdysozoa</taxon>
        <taxon>Arthropoda</taxon>
        <taxon>Hexapoda</taxon>
        <taxon>Insecta</taxon>
        <taxon>Pterygota</taxon>
        <taxon>Neoptera</taxon>
        <taxon>Endopterygota</taxon>
        <taxon>Coleoptera</taxon>
        <taxon>Polyphaga</taxon>
        <taxon>Cucujiformia</taxon>
        <taxon>Coccinelloidea</taxon>
        <taxon>Coccinellidae</taxon>
        <taxon>Scymninae</taxon>
        <taxon>Scymnini</taxon>
        <taxon>Cryptolaemus</taxon>
    </lineage>
</organism>
<evidence type="ECO:0000313" key="1">
    <source>
        <dbReference type="EMBL" id="KAL3275132.1"/>
    </source>
</evidence>
<evidence type="ECO:0008006" key="3">
    <source>
        <dbReference type="Google" id="ProtNLM"/>
    </source>
</evidence>
<accession>A0ABD2N907</accession>
<name>A0ABD2N907_9CUCU</name>
<dbReference type="PANTHER" id="PTHR47326:SF1">
    <property type="entry name" value="HTH PSQ-TYPE DOMAIN-CONTAINING PROTEIN"/>
    <property type="match status" value="1"/>
</dbReference>
<reference evidence="1 2" key="1">
    <citation type="journal article" date="2021" name="BMC Biol.">
        <title>Horizontally acquired antibacterial genes associated with adaptive radiation of ladybird beetles.</title>
        <authorList>
            <person name="Li H.S."/>
            <person name="Tang X.F."/>
            <person name="Huang Y.H."/>
            <person name="Xu Z.Y."/>
            <person name="Chen M.L."/>
            <person name="Du X.Y."/>
            <person name="Qiu B.Y."/>
            <person name="Chen P.T."/>
            <person name="Zhang W."/>
            <person name="Slipinski A."/>
            <person name="Escalona H.E."/>
            <person name="Waterhouse R.M."/>
            <person name="Zwick A."/>
            <person name="Pang H."/>
        </authorList>
    </citation>
    <scope>NUCLEOTIDE SEQUENCE [LARGE SCALE GENOMIC DNA]</scope>
    <source>
        <strain evidence="1">SYSU2018</strain>
    </source>
</reference>
<evidence type="ECO:0000313" key="2">
    <source>
        <dbReference type="Proteomes" id="UP001516400"/>
    </source>
</evidence>
<comment type="caution">
    <text evidence="1">The sequence shown here is derived from an EMBL/GenBank/DDBJ whole genome shotgun (WGS) entry which is preliminary data.</text>
</comment>
<dbReference type="AlphaFoldDB" id="A0ABD2N907"/>
<dbReference type="EMBL" id="JABFTP020000083">
    <property type="protein sequence ID" value="KAL3275132.1"/>
    <property type="molecule type" value="Genomic_DNA"/>
</dbReference>
<dbReference type="Gene3D" id="3.30.420.10">
    <property type="entry name" value="Ribonuclease H-like superfamily/Ribonuclease H"/>
    <property type="match status" value="1"/>
</dbReference>
<proteinExistence type="predicted"/>
<dbReference type="InterPro" id="IPR036397">
    <property type="entry name" value="RNaseH_sf"/>
</dbReference>
<protein>
    <recommendedName>
        <fullName evidence="3">Transposase</fullName>
    </recommendedName>
</protein>
<dbReference type="PANTHER" id="PTHR47326">
    <property type="entry name" value="TRANSPOSABLE ELEMENT TC3 TRANSPOSASE-LIKE PROTEIN"/>
    <property type="match status" value="1"/>
</dbReference>
<gene>
    <name evidence="1" type="ORF">HHI36_019902</name>
</gene>